<evidence type="ECO:0000313" key="2">
    <source>
        <dbReference type="Proteomes" id="UP000242447"/>
    </source>
</evidence>
<proteinExistence type="predicted"/>
<keyword evidence="2" id="KW-1185">Reference proteome</keyword>
<evidence type="ECO:0000313" key="1">
    <source>
        <dbReference type="EMBL" id="ARO14405.1"/>
    </source>
</evidence>
<name>A0A1W6NYT0_9RHOB</name>
<sequence>MPRVTPPLNIKDALHRAMSVLGIPDIDADAETVEAVIGHACALLNPADPAAVRASVWAIWRKHFTIAAPV</sequence>
<organism evidence="1 2">
    <name type="scientific">Ketogulonicigenium robustum</name>
    <dbReference type="NCBI Taxonomy" id="92947"/>
    <lineage>
        <taxon>Bacteria</taxon>
        <taxon>Pseudomonadati</taxon>
        <taxon>Pseudomonadota</taxon>
        <taxon>Alphaproteobacteria</taxon>
        <taxon>Rhodobacterales</taxon>
        <taxon>Roseobacteraceae</taxon>
        <taxon>Ketogulonicigenium</taxon>
    </lineage>
</organism>
<dbReference type="Proteomes" id="UP000242447">
    <property type="component" value="Chromosome"/>
</dbReference>
<gene>
    <name evidence="1" type="ORF">BVG79_01059</name>
</gene>
<dbReference type="STRING" id="92947.BVG79_01059"/>
<dbReference type="EMBL" id="CP019937">
    <property type="protein sequence ID" value="ARO14405.1"/>
    <property type="molecule type" value="Genomic_DNA"/>
</dbReference>
<reference evidence="1 2" key="1">
    <citation type="submission" date="2017-02" db="EMBL/GenBank/DDBJ databases">
        <title>Ketogulonicigenium robustum SPU B003 Genome sequencing and assembly.</title>
        <authorList>
            <person name="Li Y."/>
            <person name="Liu L."/>
            <person name="Wang C."/>
            <person name="Zhang M."/>
            <person name="Zhang T."/>
            <person name="Zhang Y."/>
        </authorList>
    </citation>
    <scope>NUCLEOTIDE SEQUENCE [LARGE SCALE GENOMIC DNA]</scope>
    <source>
        <strain evidence="1 2">SPU_B003</strain>
    </source>
</reference>
<dbReference type="AlphaFoldDB" id="A0A1W6NYT0"/>
<accession>A0A1W6NYT0</accession>
<dbReference type="KEGG" id="kro:BVG79_01059"/>
<dbReference type="RefSeq" id="WP_085785964.1">
    <property type="nucleotide sequence ID" value="NZ_CP019937.1"/>
</dbReference>
<protein>
    <submittedName>
        <fullName evidence="1">Uncharacterized protein</fullName>
    </submittedName>
</protein>